<dbReference type="NCBIfam" id="NF008121">
    <property type="entry name" value="PRK10869.1"/>
    <property type="match status" value="1"/>
</dbReference>
<evidence type="ECO:0000256" key="3">
    <source>
        <dbReference type="ARBA" id="ARBA00021315"/>
    </source>
</evidence>
<evidence type="ECO:0000256" key="4">
    <source>
        <dbReference type="ARBA" id="ARBA00022741"/>
    </source>
</evidence>
<comment type="similarity">
    <text evidence="2 9">Belongs to the RecN family.</text>
</comment>
<evidence type="ECO:0000256" key="9">
    <source>
        <dbReference type="PIRNR" id="PIRNR003128"/>
    </source>
</evidence>
<gene>
    <name evidence="12" type="primary">recN</name>
    <name evidence="12" type="ORF">E3J62_10730</name>
</gene>
<dbReference type="GO" id="GO:0006281">
    <property type="term" value="P:DNA repair"/>
    <property type="evidence" value="ECO:0007669"/>
    <property type="project" value="UniProtKB-KW"/>
</dbReference>
<dbReference type="SUPFAM" id="SSF52540">
    <property type="entry name" value="P-loop containing nucleoside triphosphate hydrolases"/>
    <property type="match status" value="1"/>
</dbReference>
<protein>
    <recommendedName>
        <fullName evidence="3 9">DNA repair protein RecN</fullName>
    </recommendedName>
    <alternativeName>
        <fullName evidence="8 9">Recombination protein N</fullName>
    </alternativeName>
</protein>
<dbReference type="FunFam" id="3.40.50.300:FF:000356">
    <property type="entry name" value="DNA repair protein RecN"/>
    <property type="match status" value="1"/>
</dbReference>
<comment type="caution">
    <text evidence="12">The sequence shown here is derived from an EMBL/GenBank/DDBJ whole genome shotgun (WGS) entry which is preliminary data.</text>
</comment>
<evidence type="ECO:0000313" key="12">
    <source>
        <dbReference type="EMBL" id="TET44324.1"/>
    </source>
</evidence>
<comment type="function">
    <text evidence="1 9">May be involved in recombinational repair of damaged DNA.</text>
</comment>
<dbReference type="NCBIfam" id="TIGR00634">
    <property type="entry name" value="recN"/>
    <property type="match status" value="1"/>
</dbReference>
<dbReference type="GO" id="GO:0006310">
    <property type="term" value="P:DNA recombination"/>
    <property type="evidence" value="ECO:0007669"/>
    <property type="project" value="InterPro"/>
</dbReference>
<organism evidence="12 13">
    <name type="scientific">candidate division TA06 bacterium</name>
    <dbReference type="NCBI Taxonomy" id="2250710"/>
    <lineage>
        <taxon>Bacteria</taxon>
        <taxon>Bacteria division TA06</taxon>
    </lineage>
</organism>
<dbReference type="GO" id="GO:0043590">
    <property type="term" value="C:bacterial nucleoid"/>
    <property type="evidence" value="ECO:0007669"/>
    <property type="project" value="TreeGrafter"/>
</dbReference>
<evidence type="ECO:0000256" key="8">
    <source>
        <dbReference type="ARBA" id="ARBA00033408"/>
    </source>
</evidence>
<dbReference type="PANTHER" id="PTHR11059:SF0">
    <property type="entry name" value="DNA REPAIR PROTEIN RECN"/>
    <property type="match status" value="1"/>
</dbReference>
<dbReference type="GO" id="GO:0005524">
    <property type="term" value="F:ATP binding"/>
    <property type="evidence" value="ECO:0007669"/>
    <property type="project" value="UniProtKB-KW"/>
</dbReference>
<dbReference type="PIRSF" id="PIRSF003128">
    <property type="entry name" value="RecN"/>
    <property type="match status" value="1"/>
</dbReference>
<dbReference type="AlphaFoldDB" id="A0A523UP64"/>
<proteinExistence type="inferred from homology"/>
<keyword evidence="6" id="KW-0067">ATP-binding</keyword>
<keyword evidence="7 9" id="KW-0234">DNA repair</keyword>
<evidence type="ECO:0000256" key="7">
    <source>
        <dbReference type="ARBA" id="ARBA00023204"/>
    </source>
</evidence>
<dbReference type="FunFam" id="3.40.50.300:FF:000319">
    <property type="entry name" value="DNA repair protein RecN"/>
    <property type="match status" value="1"/>
</dbReference>
<dbReference type="Gene3D" id="3.40.50.300">
    <property type="entry name" value="P-loop containing nucleotide triphosphate hydrolases"/>
    <property type="match status" value="2"/>
</dbReference>
<dbReference type="InterPro" id="IPR004604">
    <property type="entry name" value="DNA_recomb/repair_RecN"/>
</dbReference>
<dbReference type="InterPro" id="IPR003395">
    <property type="entry name" value="RecF/RecN/SMC_N"/>
</dbReference>
<sequence>MISELRIKDYALMETINVSFQKGLNILTGETGAGKSIIVGALGLALGEKGSSGTIRAGRDFAEVEATFDLGGEKETIKRLKDSGFTTDKEELTLKRVIHRTGRTRCYVNGSPVTLSDLRLASDLLVDIHGQHEHQALLKPETHIDFLDSFAGIEKERERFSGLFEKRNRLTEEIGRREKEAERLRETEELYRFQKREIESANVGEAEEEALESERKVLENSERLIVAASEAYHRLYEDEGSVSEVVASLKRLLEEISGIDQSMKPHLEEITSVSNQLDEIGRGIGRYRDDIHHDPERLEDVRTRLDVIRSLKKKYGGSIESVLEYGDHIDGQLKRLDQSSLDVTELKEDVRNTEKEMSALARVLSEARKTTAEEFEKKVAAVLKELGMAKCRFVAQIDREECDEGPVVVEKKRFTTSPNGIDMVEFLLSANPGEPVKPLARIASGGETSRIMLGLKSILSDVDKVGTLIFDEVDIGIGGRVAESVGKKLKRVAKSRQVICITHLPQIAIQGDNHYAVTKEVKGRQTFTSISILESRDRVMEVARMLGGKKITDATLNAAREMLKSVG</sequence>
<reference evidence="12 13" key="1">
    <citation type="submission" date="2019-03" db="EMBL/GenBank/DDBJ databases">
        <title>Metabolic potential of uncultured bacteria and archaea associated with petroleum seepage in deep-sea sediments.</title>
        <authorList>
            <person name="Dong X."/>
            <person name="Hubert C."/>
        </authorList>
    </citation>
    <scope>NUCLEOTIDE SEQUENCE [LARGE SCALE GENOMIC DNA]</scope>
    <source>
        <strain evidence="12">E44_bin18</strain>
    </source>
</reference>
<dbReference type="Pfam" id="PF02463">
    <property type="entry name" value="SMC_N"/>
    <property type="match status" value="1"/>
</dbReference>
<evidence type="ECO:0000259" key="11">
    <source>
        <dbReference type="Pfam" id="PF02463"/>
    </source>
</evidence>
<keyword evidence="5 9" id="KW-0227">DNA damage</keyword>
<evidence type="ECO:0000256" key="1">
    <source>
        <dbReference type="ARBA" id="ARBA00003618"/>
    </source>
</evidence>
<evidence type="ECO:0000256" key="10">
    <source>
        <dbReference type="SAM" id="Coils"/>
    </source>
</evidence>
<feature type="domain" description="RecF/RecN/SMC N-terminal" evidence="11">
    <location>
        <begin position="2"/>
        <end position="524"/>
    </location>
</feature>
<dbReference type="Proteomes" id="UP000315525">
    <property type="component" value="Unassembled WGS sequence"/>
</dbReference>
<evidence type="ECO:0000256" key="2">
    <source>
        <dbReference type="ARBA" id="ARBA00009441"/>
    </source>
</evidence>
<keyword evidence="10" id="KW-0175">Coiled coil</keyword>
<name>A0A523UP64_UNCT6</name>
<accession>A0A523UP64</accession>
<dbReference type="InterPro" id="IPR027417">
    <property type="entry name" value="P-loop_NTPase"/>
</dbReference>
<keyword evidence="4" id="KW-0547">Nucleotide-binding</keyword>
<dbReference type="EMBL" id="SOJN01000129">
    <property type="protein sequence ID" value="TET44324.1"/>
    <property type="molecule type" value="Genomic_DNA"/>
</dbReference>
<evidence type="ECO:0000256" key="6">
    <source>
        <dbReference type="ARBA" id="ARBA00022840"/>
    </source>
</evidence>
<dbReference type="GO" id="GO:0009432">
    <property type="term" value="P:SOS response"/>
    <property type="evidence" value="ECO:0007669"/>
    <property type="project" value="TreeGrafter"/>
</dbReference>
<evidence type="ECO:0000313" key="13">
    <source>
        <dbReference type="Proteomes" id="UP000315525"/>
    </source>
</evidence>
<feature type="coiled-coil region" evidence="10">
    <location>
        <begin position="336"/>
        <end position="370"/>
    </location>
</feature>
<feature type="coiled-coil region" evidence="10">
    <location>
        <begin position="153"/>
        <end position="197"/>
    </location>
</feature>
<dbReference type="PANTHER" id="PTHR11059">
    <property type="entry name" value="DNA REPAIR PROTEIN RECN"/>
    <property type="match status" value="1"/>
</dbReference>
<evidence type="ECO:0000256" key="5">
    <source>
        <dbReference type="ARBA" id="ARBA00022763"/>
    </source>
</evidence>
<dbReference type="CDD" id="cd03241">
    <property type="entry name" value="ABC_RecN"/>
    <property type="match status" value="2"/>
</dbReference>